<feature type="transmembrane region" description="Helical" evidence="1">
    <location>
        <begin position="167"/>
        <end position="184"/>
    </location>
</feature>
<protein>
    <recommendedName>
        <fullName evidence="4">Glycosyltransferase RgtA/B/C/D-like domain-containing protein</fullName>
    </recommendedName>
</protein>
<feature type="transmembrane region" description="Helical" evidence="1">
    <location>
        <begin position="86"/>
        <end position="104"/>
    </location>
</feature>
<feature type="transmembrane region" description="Helical" evidence="1">
    <location>
        <begin position="190"/>
        <end position="220"/>
    </location>
</feature>
<feature type="transmembrane region" description="Helical" evidence="1">
    <location>
        <begin position="29"/>
        <end position="49"/>
    </location>
</feature>
<gene>
    <name evidence="2" type="ORF">COX18_01100</name>
</gene>
<keyword evidence="1" id="KW-1133">Transmembrane helix</keyword>
<sequence length="715" mass="80360">MGKIKKKRVEGLGSNRGAILQIKVNKETWIILGAGILVSLLYLSAMLFYTEGHLSLPASKVFYQFQYAKQIAAGEFFRYASGDGPSTGAGGLLYPLLLMPAFVLGIKGAGIILYAFFSGVVLLLLSAWLLFLIGQSVANKETGMFAALLFLLNGTILWTYLGGTETLLFATLILLTIYYFLRAINTNNYIGVIIFASSLALVRFEGIILVWILTIVFFINMIIFKQMEFSRGVLVIIPAIIGGFHLFMNFLFTGNLLPNTIHSESILFQANTPLPEIIGQACKYYFFLIKDIFSGFSGEYFNINNPDQGQVSAYFPPFALFFGLMGLALAAREVIARHLGGIFLIVLWFFGGILLSSILYPIHSLWNISVIPYYPIFIILVALGTHQFSQAIASLLPKTPVGGAISYKEIFYGFCCFFLLFSLCSTISFSVIYGKSCYNTYYHEITLGKMIQEKFPPDAVIATNGMSPLAYFGERRFIDISGIGSNGLAASFRHGQGSIFEALESRDVYPQFFVLPENEFGFEQSGLLGKRVYSSKMVTIEQISPLVVYEAEKAWLHKGDSCVSVLKEVDGWLLIDNLDVADIVDEKTHDYRFWETEHKPGVVTYALKLPFFSNQELIVADGGRVLTGGEEMVIKTRPSTNMKMIVRHRGKFNVEILVNDKHKKMWKEDRGAENVWTEAILDIPSEWITTERTRISVLTMDKNEYFPAHYWFYQR</sequence>
<evidence type="ECO:0000256" key="1">
    <source>
        <dbReference type="SAM" id="Phobius"/>
    </source>
</evidence>
<evidence type="ECO:0000313" key="3">
    <source>
        <dbReference type="Proteomes" id="UP000231067"/>
    </source>
</evidence>
<organism evidence="2 3">
    <name type="scientific">Candidatus Desantisbacteria bacterium CG23_combo_of_CG06-09_8_20_14_all_40_23</name>
    <dbReference type="NCBI Taxonomy" id="1974550"/>
    <lineage>
        <taxon>Bacteria</taxon>
        <taxon>Candidatus Desantisiibacteriota</taxon>
    </lineage>
</organism>
<keyword evidence="1" id="KW-0812">Transmembrane</keyword>
<evidence type="ECO:0000313" key="2">
    <source>
        <dbReference type="EMBL" id="PIP42220.1"/>
    </source>
</evidence>
<keyword evidence="1" id="KW-0472">Membrane</keyword>
<proteinExistence type="predicted"/>
<comment type="caution">
    <text evidence="2">The sequence shown here is derived from an EMBL/GenBank/DDBJ whole genome shotgun (WGS) entry which is preliminary data.</text>
</comment>
<feature type="transmembrane region" description="Helical" evidence="1">
    <location>
        <begin position="143"/>
        <end position="160"/>
    </location>
</feature>
<dbReference type="EMBL" id="PCSH01000019">
    <property type="protein sequence ID" value="PIP42220.1"/>
    <property type="molecule type" value="Genomic_DNA"/>
</dbReference>
<feature type="transmembrane region" description="Helical" evidence="1">
    <location>
        <begin position="342"/>
        <end position="362"/>
    </location>
</feature>
<evidence type="ECO:0008006" key="4">
    <source>
        <dbReference type="Google" id="ProtNLM"/>
    </source>
</evidence>
<dbReference type="Proteomes" id="UP000231067">
    <property type="component" value="Unassembled WGS sequence"/>
</dbReference>
<dbReference type="AlphaFoldDB" id="A0A2H0ABL3"/>
<feature type="transmembrane region" description="Helical" evidence="1">
    <location>
        <begin position="410"/>
        <end position="433"/>
    </location>
</feature>
<feature type="transmembrane region" description="Helical" evidence="1">
    <location>
        <begin position="311"/>
        <end position="330"/>
    </location>
</feature>
<accession>A0A2H0ABL3</accession>
<name>A0A2H0ABL3_9BACT</name>
<reference evidence="2 3" key="1">
    <citation type="submission" date="2017-09" db="EMBL/GenBank/DDBJ databases">
        <title>Depth-based differentiation of microbial function through sediment-hosted aquifers and enrichment of novel symbionts in the deep terrestrial subsurface.</title>
        <authorList>
            <person name="Probst A.J."/>
            <person name="Ladd B."/>
            <person name="Jarett J.K."/>
            <person name="Geller-Mcgrath D.E."/>
            <person name="Sieber C.M."/>
            <person name="Emerson J.B."/>
            <person name="Anantharaman K."/>
            <person name="Thomas B.C."/>
            <person name="Malmstrom R."/>
            <person name="Stieglmeier M."/>
            <person name="Klingl A."/>
            <person name="Woyke T."/>
            <person name="Ryan C.M."/>
            <person name="Banfield J.F."/>
        </authorList>
    </citation>
    <scope>NUCLEOTIDE SEQUENCE [LARGE SCALE GENOMIC DNA]</scope>
    <source>
        <strain evidence="2">CG23_combo_of_CG06-09_8_20_14_all_40_23</strain>
    </source>
</reference>
<feature type="transmembrane region" description="Helical" evidence="1">
    <location>
        <begin position="111"/>
        <end position="131"/>
    </location>
</feature>
<feature type="transmembrane region" description="Helical" evidence="1">
    <location>
        <begin position="368"/>
        <end position="389"/>
    </location>
</feature>
<feature type="transmembrane region" description="Helical" evidence="1">
    <location>
        <begin position="232"/>
        <end position="252"/>
    </location>
</feature>